<feature type="compositionally biased region" description="Low complexity" evidence="1">
    <location>
        <begin position="21"/>
        <end position="36"/>
    </location>
</feature>
<reference evidence="3" key="1">
    <citation type="journal article" date="2019" name="Int. J. Syst. Evol. Microbiol.">
        <title>The Global Catalogue of Microorganisms (GCM) 10K type strain sequencing project: providing services to taxonomists for standard genome sequencing and annotation.</title>
        <authorList>
            <consortium name="The Broad Institute Genomics Platform"/>
            <consortium name="The Broad Institute Genome Sequencing Center for Infectious Disease"/>
            <person name="Wu L."/>
            <person name="Ma J."/>
        </authorList>
    </citation>
    <scope>NUCLEOTIDE SEQUENCE [LARGE SCALE GENOMIC DNA]</scope>
    <source>
        <strain evidence="3">NBRC 106348</strain>
    </source>
</reference>
<evidence type="ECO:0000313" key="3">
    <source>
        <dbReference type="Proteomes" id="UP001157091"/>
    </source>
</evidence>
<gene>
    <name evidence="2" type="ORF">GCM10025864_25720</name>
</gene>
<organism evidence="2 3">
    <name type="scientific">Luteimicrobium album</name>
    <dbReference type="NCBI Taxonomy" id="1054550"/>
    <lineage>
        <taxon>Bacteria</taxon>
        <taxon>Bacillati</taxon>
        <taxon>Actinomycetota</taxon>
        <taxon>Actinomycetes</taxon>
        <taxon>Micrococcales</taxon>
        <taxon>Luteimicrobium</taxon>
    </lineage>
</organism>
<dbReference type="EMBL" id="BSUK01000001">
    <property type="protein sequence ID" value="GMA24813.1"/>
    <property type="molecule type" value="Genomic_DNA"/>
</dbReference>
<evidence type="ECO:0000313" key="2">
    <source>
        <dbReference type="EMBL" id="GMA24813.1"/>
    </source>
</evidence>
<sequence length="71" mass="6489">MPASGGTVGTDDDVPSVPGDATGAVGESAVVAGAVVDDTEDGAGDEPVHPASASAAAAPTAASRGTDDLPG</sequence>
<proteinExistence type="predicted"/>
<dbReference type="Proteomes" id="UP001157091">
    <property type="component" value="Unassembled WGS sequence"/>
</dbReference>
<feature type="compositionally biased region" description="Low complexity" evidence="1">
    <location>
        <begin position="50"/>
        <end position="63"/>
    </location>
</feature>
<protein>
    <submittedName>
        <fullName evidence="2">Uncharacterized protein</fullName>
    </submittedName>
</protein>
<accession>A0ABQ6I3S4</accession>
<evidence type="ECO:0000256" key="1">
    <source>
        <dbReference type="SAM" id="MobiDB-lite"/>
    </source>
</evidence>
<comment type="caution">
    <text evidence="2">The sequence shown here is derived from an EMBL/GenBank/DDBJ whole genome shotgun (WGS) entry which is preliminary data.</text>
</comment>
<name>A0ABQ6I3S4_9MICO</name>
<feature type="region of interest" description="Disordered" evidence="1">
    <location>
        <begin position="1"/>
        <end position="71"/>
    </location>
</feature>
<keyword evidence="3" id="KW-1185">Reference proteome</keyword>